<sequence length="542" mass="60497">MFFAPLSEQEQKDLAKSLVLLLSKYKYISDSYIIEFFSENLWETLPVGWQKALGDLSPPQIAQLLLDRDAKKRIYPSVWPLSLLALRATSHALVFPRMPPGHRAPDHVAPVKPEEFLSNSSQSSLLGHIFRKHVKPKKQHEIRKLGLMVKQLCDQTHCSSVVDVGSGQGHLTRFLSFGLGLDVTGIEADTNLVSMASIFDQQLLSTLAKERQKSGTSRLPHVAPGPAPRHVVGWVSPRATWQVFLQQLGRREKDSESYPAGPCQKRQRVLVSGQECELEKDIDHGSQVTSGSFGIKEASSSNFVLTGLHACGDLSATLLRHFANCPYIQGITSVACCYMKITTMENPMPPGVMSPPLFDHPKEESLSEYGYPMSEWVRGLPRHQLSYKAREGACHALEDYLHRLREESGLLKTHCYRAALESIIRAEKPHLRRASIQTIKKAHMLSFAEYARLGLPRVGLPGDLPIDPVHVGTMLKQQDRVIVFFSLALLLAPVVETLLLLDRMLFLQERGFQSQLAPLFDPALSPRNLVLVAVKKADEEAC</sequence>
<evidence type="ECO:0000313" key="3">
    <source>
        <dbReference type="Ensembl" id="ENSEEEP00000030697.2"/>
    </source>
</evidence>
<gene>
    <name evidence="3" type="primary">mettl25b</name>
</gene>
<dbReference type="PROSITE" id="PS01131">
    <property type="entry name" value="RRNA_A_DIMETH"/>
    <property type="match status" value="1"/>
</dbReference>
<evidence type="ECO:0000313" key="4">
    <source>
        <dbReference type="Proteomes" id="UP000314983"/>
    </source>
</evidence>
<feature type="transmembrane region" description="Helical" evidence="1">
    <location>
        <begin position="481"/>
        <end position="501"/>
    </location>
</feature>
<dbReference type="InterPro" id="IPR025714">
    <property type="entry name" value="Methyltranfer_dom"/>
</dbReference>
<dbReference type="AlphaFoldDB" id="A0A4W4G346"/>
<keyword evidence="1" id="KW-0472">Membrane</keyword>
<feature type="domain" description="Methyltransferase" evidence="2">
    <location>
        <begin position="137"/>
        <end position="343"/>
    </location>
</feature>
<organism evidence="3 4">
    <name type="scientific">Electrophorus electricus</name>
    <name type="common">Electric eel</name>
    <name type="synonym">Gymnotus electricus</name>
    <dbReference type="NCBI Taxonomy" id="8005"/>
    <lineage>
        <taxon>Eukaryota</taxon>
        <taxon>Metazoa</taxon>
        <taxon>Chordata</taxon>
        <taxon>Craniata</taxon>
        <taxon>Vertebrata</taxon>
        <taxon>Euteleostomi</taxon>
        <taxon>Actinopterygii</taxon>
        <taxon>Neopterygii</taxon>
        <taxon>Teleostei</taxon>
        <taxon>Ostariophysi</taxon>
        <taxon>Gymnotiformes</taxon>
        <taxon>Gymnotoidei</taxon>
        <taxon>Gymnotidae</taxon>
        <taxon>Electrophorus</taxon>
    </lineage>
</organism>
<reference evidence="4" key="1">
    <citation type="journal article" date="2014" name="Science">
        <title>Nonhuman genetics. Genomic basis for the convergent evolution of electric organs.</title>
        <authorList>
            <person name="Gallant J.R."/>
            <person name="Traeger L.L."/>
            <person name="Volkening J.D."/>
            <person name="Moffett H."/>
            <person name="Chen P.H."/>
            <person name="Novina C.D."/>
            <person name="Phillips G.N.Jr."/>
            <person name="Anand R."/>
            <person name="Wells G.B."/>
            <person name="Pinch M."/>
            <person name="Guth R."/>
            <person name="Unguez G.A."/>
            <person name="Albert J.S."/>
            <person name="Zakon H.H."/>
            <person name="Samanta M.P."/>
            <person name="Sussman M.R."/>
        </authorList>
    </citation>
    <scope>NUCLEOTIDE SEQUENCE [LARGE SCALE GENOMIC DNA]</scope>
</reference>
<dbReference type="PANTHER" id="PTHR12496:SF2">
    <property type="entry name" value="METHYLTRANSFERASE-LIKE PROTEIN 25B"/>
    <property type="match status" value="1"/>
</dbReference>
<evidence type="ECO:0000256" key="1">
    <source>
        <dbReference type="SAM" id="Phobius"/>
    </source>
</evidence>
<dbReference type="InterPro" id="IPR052220">
    <property type="entry name" value="METTL25"/>
</dbReference>
<proteinExistence type="predicted"/>
<reference evidence="3" key="4">
    <citation type="submission" date="2025-08" db="UniProtKB">
        <authorList>
            <consortium name="Ensembl"/>
        </authorList>
    </citation>
    <scope>IDENTIFICATION</scope>
</reference>
<reference evidence="3" key="3">
    <citation type="submission" date="2020-05" db="EMBL/GenBank/DDBJ databases">
        <title>Electrophorus electricus (electric eel) genome, fEleEle1, primary haplotype.</title>
        <authorList>
            <person name="Myers G."/>
            <person name="Meyer A."/>
            <person name="Fedrigo O."/>
            <person name="Formenti G."/>
            <person name="Rhie A."/>
            <person name="Tracey A."/>
            <person name="Sims Y."/>
            <person name="Jarvis E.D."/>
        </authorList>
    </citation>
    <scope>NUCLEOTIDE SEQUENCE [LARGE SCALE GENOMIC DNA]</scope>
</reference>
<keyword evidence="1" id="KW-0812">Transmembrane</keyword>
<dbReference type="GO" id="GO:0000179">
    <property type="term" value="F:rRNA (adenine-N6,N6-)-dimethyltransferase activity"/>
    <property type="evidence" value="ECO:0007669"/>
    <property type="project" value="InterPro"/>
</dbReference>
<dbReference type="InterPro" id="IPR020596">
    <property type="entry name" value="rRNA_Ade_Mease_Trfase_CS"/>
</dbReference>
<dbReference type="Pfam" id="PF13679">
    <property type="entry name" value="Methyltransf_32"/>
    <property type="match status" value="1"/>
</dbReference>
<keyword evidence="1" id="KW-1133">Transmembrane helix</keyword>
<evidence type="ECO:0000259" key="2">
    <source>
        <dbReference type="Pfam" id="PF13679"/>
    </source>
</evidence>
<protein>
    <recommendedName>
        <fullName evidence="2">Methyltransferase domain-containing protein</fullName>
    </recommendedName>
</protein>
<reference evidence="4" key="2">
    <citation type="journal article" date="2017" name="Sci. Adv.">
        <title>A tail of two voltages: Proteomic comparison of the three electric organs of the electric eel.</title>
        <authorList>
            <person name="Traeger L.L."/>
            <person name="Sabat G."/>
            <person name="Barrett-Wilt G.A."/>
            <person name="Wells G.B."/>
            <person name="Sussman M.R."/>
        </authorList>
    </citation>
    <scope>NUCLEOTIDE SEQUENCE [LARGE SCALE GENOMIC DNA]</scope>
</reference>
<accession>A0A4W4G346</accession>
<name>A0A4W4G346_ELEEL</name>
<reference evidence="3" key="5">
    <citation type="submission" date="2025-09" db="UniProtKB">
        <authorList>
            <consortium name="Ensembl"/>
        </authorList>
    </citation>
    <scope>IDENTIFICATION</scope>
</reference>
<keyword evidence="4" id="KW-1185">Reference proteome</keyword>
<dbReference type="GeneTree" id="ENSGT00530000063745"/>
<dbReference type="Proteomes" id="UP000314983">
    <property type="component" value="Chromosome 10"/>
</dbReference>
<dbReference type="PANTHER" id="PTHR12496">
    <property type="entry name" value="CGI-41 METHYLTRANSFERASE"/>
    <property type="match status" value="1"/>
</dbReference>
<dbReference type="Ensembl" id="ENSEEET00000031061.2">
    <property type="protein sequence ID" value="ENSEEEP00000030697.2"/>
    <property type="gene ID" value="ENSEEEG00000014692.2"/>
</dbReference>
<dbReference type="InterPro" id="IPR029063">
    <property type="entry name" value="SAM-dependent_MTases_sf"/>
</dbReference>
<dbReference type="SUPFAM" id="SSF53335">
    <property type="entry name" value="S-adenosyl-L-methionine-dependent methyltransferases"/>
    <property type="match status" value="1"/>
</dbReference>